<gene>
    <name evidence="2" type="ORF">KSS89_21140</name>
</gene>
<dbReference type="RefSeq" id="WP_164485031.1">
    <property type="nucleotide sequence ID" value="NZ_CP027706.1"/>
</dbReference>
<feature type="transmembrane region" description="Helical" evidence="1">
    <location>
        <begin position="27"/>
        <end position="47"/>
    </location>
</feature>
<organism evidence="2 3">
    <name type="scientific">Pseudomonas sessilinigenes</name>
    <dbReference type="NCBI Taxonomy" id="658629"/>
    <lineage>
        <taxon>Bacteria</taxon>
        <taxon>Pseudomonadati</taxon>
        <taxon>Pseudomonadota</taxon>
        <taxon>Gammaproteobacteria</taxon>
        <taxon>Pseudomonadales</taxon>
        <taxon>Pseudomonadaceae</taxon>
        <taxon>Pseudomonas</taxon>
    </lineage>
</organism>
<dbReference type="EMBL" id="CP077074">
    <property type="protein sequence ID" value="QXH38757.1"/>
    <property type="molecule type" value="Genomic_DNA"/>
</dbReference>
<keyword evidence="3" id="KW-1185">Reference proteome</keyword>
<accession>A0ABX8MJ68</accession>
<protein>
    <submittedName>
        <fullName evidence="2">Uncharacterized protein</fullName>
    </submittedName>
</protein>
<name>A0ABX8MJ68_9PSED</name>
<proteinExistence type="predicted"/>
<keyword evidence="1" id="KW-0472">Membrane</keyword>
<dbReference type="Proteomes" id="UP000693952">
    <property type="component" value="Chromosome"/>
</dbReference>
<evidence type="ECO:0000313" key="2">
    <source>
        <dbReference type="EMBL" id="QXH38757.1"/>
    </source>
</evidence>
<evidence type="ECO:0000313" key="3">
    <source>
        <dbReference type="Proteomes" id="UP000693952"/>
    </source>
</evidence>
<keyword evidence="1" id="KW-1133">Transmembrane helix</keyword>
<evidence type="ECO:0000256" key="1">
    <source>
        <dbReference type="SAM" id="Phobius"/>
    </source>
</evidence>
<keyword evidence="1" id="KW-0812">Transmembrane</keyword>
<sequence>MATTENPTLHETLARLPLHRQVAQLSLLYLGAILTLACTTALVLELAHG</sequence>
<reference evidence="2" key="1">
    <citation type="submission" date="2021-06" db="EMBL/GenBank/DDBJ databases">
        <title>Updating the genus Pseudomonas: Description of 43 new species and partition of the Pseudomonas putida group.</title>
        <authorList>
            <person name="Girard L."/>
            <person name="Lood C."/>
            <person name="Vandamme P."/>
            <person name="Rokni-Zadeh H."/>
            <person name="van Noort V."/>
            <person name="Hofte M."/>
            <person name="Lavigne R."/>
            <person name="De Mot R."/>
        </authorList>
    </citation>
    <scope>NUCLEOTIDE SEQUENCE</scope>
    <source>
        <strain evidence="2">CMR12a</strain>
    </source>
</reference>